<evidence type="ECO:0000313" key="3">
    <source>
        <dbReference type="Proteomes" id="UP000007797"/>
    </source>
</evidence>
<dbReference type="AlphaFoldDB" id="F4PJR1"/>
<accession>F4PJR1</accession>
<dbReference type="Proteomes" id="UP000007797">
    <property type="component" value="Unassembled WGS sequence"/>
</dbReference>
<dbReference type="GeneID" id="14876203"/>
<feature type="compositionally biased region" description="Basic and acidic residues" evidence="1">
    <location>
        <begin position="1"/>
        <end position="17"/>
    </location>
</feature>
<dbReference type="EMBL" id="GL883007">
    <property type="protein sequence ID" value="EGG23835.1"/>
    <property type="molecule type" value="Genomic_DNA"/>
</dbReference>
<dbReference type="RefSeq" id="XP_004361686.1">
    <property type="nucleotide sequence ID" value="XM_004361629.1"/>
</dbReference>
<organism evidence="2 3">
    <name type="scientific">Cavenderia fasciculata</name>
    <name type="common">Slime mold</name>
    <name type="synonym">Dictyostelium fasciculatum</name>
    <dbReference type="NCBI Taxonomy" id="261658"/>
    <lineage>
        <taxon>Eukaryota</taxon>
        <taxon>Amoebozoa</taxon>
        <taxon>Evosea</taxon>
        <taxon>Eumycetozoa</taxon>
        <taxon>Dictyostelia</taxon>
        <taxon>Acytosteliales</taxon>
        <taxon>Cavenderiaceae</taxon>
        <taxon>Cavenderia</taxon>
    </lineage>
</organism>
<protein>
    <submittedName>
        <fullName evidence="2">Uncharacterized protein</fullName>
    </submittedName>
</protein>
<dbReference type="KEGG" id="dfa:DFA_05971"/>
<reference evidence="3" key="1">
    <citation type="journal article" date="2011" name="Genome Res.">
        <title>Phylogeny-wide analysis of social amoeba genomes highlights ancient origins for complex intercellular communication.</title>
        <authorList>
            <person name="Heidel A.J."/>
            <person name="Lawal H.M."/>
            <person name="Felder M."/>
            <person name="Schilde C."/>
            <person name="Helps N.R."/>
            <person name="Tunggal B."/>
            <person name="Rivero F."/>
            <person name="John U."/>
            <person name="Schleicher M."/>
            <person name="Eichinger L."/>
            <person name="Platzer M."/>
            <person name="Noegel A.A."/>
            <person name="Schaap P."/>
            <person name="Gloeckner G."/>
        </authorList>
    </citation>
    <scope>NUCLEOTIDE SEQUENCE [LARGE SCALE GENOMIC DNA]</scope>
    <source>
        <strain evidence="3">SH3</strain>
    </source>
</reference>
<sequence>MSSAGRKFEQQYRKEHGAGAGGESHARHIVPAKILEAHPSVGNDHESNYRMGSRDQNMVDLKIDNMIEKRNYQTHGLSNDEYIRPDRVRSRIEQQVASIKTMADYSKRYVRDLYLAAQHYEMDLRIFNGLDFDRR</sequence>
<proteinExistence type="predicted"/>
<evidence type="ECO:0000313" key="2">
    <source>
        <dbReference type="EMBL" id="EGG23835.1"/>
    </source>
</evidence>
<name>F4PJR1_CACFS</name>
<evidence type="ECO:0000256" key="1">
    <source>
        <dbReference type="SAM" id="MobiDB-lite"/>
    </source>
</evidence>
<feature type="region of interest" description="Disordered" evidence="1">
    <location>
        <begin position="1"/>
        <end position="55"/>
    </location>
</feature>
<keyword evidence="3" id="KW-1185">Reference proteome</keyword>
<gene>
    <name evidence="2" type="ORF">DFA_05971</name>
</gene>